<dbReference type="AlphaFoldDB" id="A0A443S535"/>
<evidence type="ECO:0000256" key="10">
    <source>
        <dbReference type="ARBA" id="ARBA00023204"/>
    </source>
</evidence>
<dbReference type="FunFam" id="3.30.420.40:FF:000121">
    <property type="entry name" value="Actin-related protein 8"/>
    <property type="match status" value="1"/>
</dbReference>
<evidence type="ECO:0000256" key="2">
    <source>
        <dbReference type="ARBA" id="ARBA00007720"/>
    </source>
</evidence>
<keyword evidence="11" id="KW-0539">Nucleus</keyword>
<organism evidence="13 14">
    <name type="scientific">Leptotrombidium deliense</name>
    <dbReference type="NCBI Taxonomy" id="299467"/>
    <lineage>
        <taxon>Eukaryota</taxon>
        <taxon>Metazoa</taxon>
        <taxon>Ecdysozoa</taxon>
        <taxon>Arthropoda</taxon>
        <taxon>Chelicerata</taxon>
        <taxon>Arachnida</taxon>
        <taxon>Acari</taxon>
        <taxon>Acariformes</taxon>
        <taxon>Trombidiformes</taxon>
        <taxon>Prostigmata</taxon>
        <taxon>Anystina</taxon>
        <taxon>Parasitengona</taxon>
        <taxon>Trombiculoidea</taxon>
        <taxon>Trombiculidae</taxon>
        <taxon>Leptotrombidium</taxon>
    </lineage>
</organism>
<dbReference type="Gene3D" id="3.90.640.10">
    <property type="entry name" value="Actin, Chain A, domain 4"/>
    <property type="match status" value="1"/>
</dbReference>
<evidence type="ECO:0000256" key="6">
    <source>
        <dbReference type="ARBA" id="ARBA00022840"/>
    </source>
</evidence>
<name>A0A443S535_9ACAR</name>
<dbReference type="CDD" id="cd10206">
    <property type="entry name" value="ASKHA_NBD_Arp8-like"/>
    <property type="match status" value="1"/>
</dbReference>
<dbReference type="VEuPathDB" id="VectorBase:LDEU009397"/>
<dbReference type="Gene3D" id="3.30.420.40">
    <property type="match status" value="3"/>
</dbReference>
<dbReference type="GO" id="GO:0006310">
    <property type="term" value="P:DNA recombination"/>
    <property type="evidence" value="ECO:0007669"/>
    <property type="project" value="UniProtKB-KW"/>
</dbReference>
<evidence type="ECO:0000256" key="7">
    <source>
        <dbReference type="ARBA" id="ARBA00023015"/>
    </source>
</evidence>
<comment type="function">
    <text evidence="12">Plays an important role in the functional organization of mitotic chromosomes. Exhibits low basal ATPase activity, and unable to polymerize.</text>
</comment>
<dbReference type="PANTHER" id="PTHR11937">
    <property type="entry name" value="ACTIN"/>
    <property type="match status" value="1"/>
</dbReference>
<dbReference type="SMART" id="SM00268">
    <property type="entry name" value="ACTIN"/>
    <property type="match status" value="1"/>
</dbReference>
<dbReference type="GO" id="GO:0005524">
    <property type="term" value="F:ATP binding"/>
    <property type="evidence" value="ECO:0007669"/>
    <property type="project" value="UniProtKB-KW"/>
</dbReference>
<evidence type="ECO:0000313" key="14">
    <source>
        <dbReference type="Proteomes" id="UP000288716"/>
    </source>
</evidence>
<keyword evidence="8" id="KW-0804">Transcription</keyword>
<evidence type="ECO:0000313" key="13">
    <source>
        <dbReference type="EMBL" id="RWS22642.1"/>
    </source>
</evidence>
<evidence type="ECO:0000256" key="9">
    <source>
        <dbReference type="ARBA" id="ARBA00023172"/>
    </source>
</evidence>
<dbReference type="STRING" id="299467.A0A443S535"/>
<dbReference type="InterPro" id="IPR043129">
    <property type="entry name" value="ATPase_NBD"/>
</dbReference>
<gene>
    <name evidence="13" type="ORF">B4U80_00303</name>
</gene>
<dbReference type="GO" id="GO:0005634">
    <property type="term" value="C:nucleus"/>
    <property type="evidence" value="ECO:0007669"/>
    <property type="project" value="UniProtKB-SubCell"/>
</dbReference>
<evidence type="ECO:0000256" key="8">
    <source>
        <dbReference type="ARBA" id="ARBA00023163"/>
    </source>
</evidence>
<comment type="similarity">
    <text evidence="2">Belongs to the actin family. ARP8 subfamily.</text>
</comment>
<keyword evidence="14" id="KW-1185">Reference proteome</keyword>
<evidence type="ECO:0000256" key="11">
    <source>
        <dbReference type="ARBA" id="ARBA00023242"/>
    </source>
</evidence>
<keyword evidence="10" id="KW-0234">DNA repair</keyword>
<keyword evidence="5" id="KW-0227">DNA damage</keyword>
<keyword evidence="9" id="KW-0233">DNA recombination</keyword>
<evidence type="ECO:0000256" key="12">
    <source>
        <dbReference type="ARBA" id="ARBA00025560"/>
    </source>
</evidence>
<reference evidence="13 14" key="1">
    <citation type="journal article" date="2018" name="Gigascience">
        <title>Genomes of trombidid mites reveal novel predicted allergens and laterally-transferred genes associated with secondary metabolism.</title>
        <authorList>
            <person name="Dong X."/>
            <person name="Chaisiri K."/>
            <person name="Xia D."/>
            <person name="Armstrong S.D."/>
            <person name="Fang Y."/>
            <person name="Donnelly M.J."/>
            <person name="Kadowaki T."/>
            <person name="McGarry J.W."/>
            <person name="Darby A.C."/>
            <person name="Makepeace B.L."/>
        </authorList>
    </citation>
    <scope>NUCLEOTIDE SEQUENCE [LARGE SCALE GENOMIC DNA]</scope>
    <source>
        <strain evidence="13">UoL-UT</strain>
    </source>
</reference>
<keyword evidence="6" id="KW-0067">ATP-binding</keyword>
<evidence type="ECO:0000256" key="1">
    <source>
        <dbReference type="ARBA" id="ARBA00004123"/>
    </source>
</evidence>
<dbReference type="SUPFAM" id="SSF53067">
    <property type="entry name" value="Actin-like ATPase domain"/>
    <property type="match status" value="2"/>
</dbReference>
<comment type="subcellular location">
    <subcellularLocation>
        <location evidence="1">Nucleus</location>
    </subcellularLocation>
</comment>
<comment type="caution">
    <text evidence="13">The sequence shown here is derived from an EMBL/GenBank/DDBJ whole genome shotgun (WGS) entry which is preliminary data.</text>
</comment>
<protein>
    <recommendedName>
        <fullName evidence="3">Actin-related protein 8</fullName>
    </recommendedName>
</protein>
<keyword evidence="7" id="KW-0805">Transcription regulation</keyword>
<dbReference type="EMBL" id="NCKV01008246">
    <property type="protein sequence ID" value="RWS22642.1"/>
    <property type="molecule type" value="Genomic_DNA"/>
</dbReference>
<accession>A0A443S535</accession>
<keyword evidence="4" id="KW-0547">Nucleotide-binding</keyword>
<dbReference type="Proteomes" id="UP000288716">
    <property type="component" value="Unassembled WGS sequence"/>
</dbReference>
<evidence type="ECO:0000256" key="4">
    <source>
        <dbReference type="ARBA" id="ARBA00022741"/>
    </source>
</evidence>
<dbReference type="GO" id="GO:0006281">
    <property type="term" value="P:DNA repair"/>
    <property type="evidence" value="ECO:0007669"/>
    <property type="project" value="UniProtKB-KW"/>
</dbReference>
<evidence type="ECO:0000256" key="3">
    <source>
        <dbReference type="ARBA" id="ARBA00021608"/>
    </source>
</evidence>
<sequence length="567" mass="63411">MSDDGSLSGSAEITAASNVVVINAGSLYLKIGRASDALPVVGPQAIARRNKCKNNLFPCQEDPYLVSAVKLDKESNKQLQEVQSSVLNILSSCLTSSGYPRNTTSKDKLTEFNKRVKPVVLPKSSCSSKQWTSVDNRPDVLIGDDVLLLKPTEPYHIRWPMRRGLLNIHTGIGGSINSIVSDLETIWAFFIEKKLEIDLKSLSNYKAVLTIPDVYNRNHVKELIKMILNGLGFGSCFVHHESVFATFGAGLSAATVVDVGDQKTSICCVEDGLSARCARLTLEYGGSDITQVLHYLLKQRSFPYSECKSESRVGGMLLQELKENFCHLDINLCGVRERQFQVRIPEQPVLQYNILLADECLVAPLALFHPELFAITGLNKKIRTLCRNEGDSEDPFDENYLIQTKRKYGETVEISGAGTENFGNTDQLCDDELDTCEVPMNANDKELKCDQLLGLDQAIIQCIDRCDNDDTKRRMYNCVLVVGGGINFKGVETWLQNRLSVQIPLQYRTGQCIDIVTNPKDIDPRFVVWKGAAVMSLLDTSQELWITKREWNRTGIRILREKAPFVW</sequence>
<dbReference type="Pfam" id="PF00022">
    <property type="entry name" value="Actin"/>
    <property type="match status" value="2"/>
</dbReference>
<dbReference type="OrthoDB" id="5572108at2759"/>
<proteinExistence type="inferred from homology"/>
<evidence type="ECO:0000256" key="5">
    <source>
        <dbReference type="ARBA" id="ARBA00022763"/>
    </source>
</evidence>
<dbReference type="InterPro" id="IPR004000">
    <property type="entry name" value="Actin"/>
</dbReference>